<accession>A0A9Q1IZT6</accession>
<proteinExistence type="predicted"/>
<evidence type="ECO:0000313" key="2">
    <source>
        <dbReference type="EMBL" id="KAJ8359507.1"/>
    </source>
</evidence>
<dbReference type="AlphaFoldDB" id="A0A9Q1IZT6"/>
<comment type="caution">
    <text evidence="2">The sequence shown here is derived from an EMBL/GenBank/DDBJ whole genome shotgun (WGS) entry which is preliminary data.</text>
</comment>
<keyword evidence="3" id="KW-1185">Reference proteome</keyword>
<organism evidence="2 3">
    <name type="scientific">Synaphobranchus kaupii</name>
    <name type="common">Kaup's arrowtooth eel</name>
    <dbReference type="NCBI Taxonomy" id="118154"/>
    <lineage>
        <taxon>Eukaryota</taxon>
        <taxon>Metazoa</taxon>
        <taxon>Chordata</taxon>
        <taxon>Craniata</taxon>
        <taxon>Vertebrata</taxon>
        <taxon>Euteleostomi</taxon>
        <taxon>Actinopterygii</taxon>
        <taxon>Neopterygii</taxon>
        <taxon>Teleostei</taxon>
        <taxon>Anguilliformes</taxon>
        <taxon>Synaphobranchidae</taxon>
        <taxon>Synaphobranchus</taxon>
    </lineage>
</organism>
<evidence type="ECO:0000313" key="3">
    <source>
        <dbReference type="Proteomes" id="UP001152622"/>
    </source>
</evidence>
<dbReference type="Proteomes" id="UP001152622">
    <property type="component" value="Chromosome 5"/>
</dbReference>
<evidence type="ECO:0000256" key="1">
    <source>
        <dbReference type="SAM" id="MobiDB-lite"/>
    </source>
</evidence>
<sequence>MQKRCRLPEPSRETHCVAAGTREGTERQREREYSCPALPLAGHPQPCILRSPAVGETILLDHVISCLLLPEGVPGQETWPKAKGNRPQTLQRSESGARVRAAASADAFLSEITIESETVAFLGKSPKRAQQNMTPRTP</sequence>
<dbReference type="EMBL" id="JAINUF010000005">
    <property type="protein sequence ID" value="KAJ8359507.1"/>
    <property type="molecule type" value="Genomic_DNA"/>
</dbReference>
<protein>
    <submittedName>
        <fullName evidence="2">Uncharacterized protein</fullName>
    </submittedName>
</protein>
<feature type="region of interest" description="Disordered" evidence="1">
    <location>
        <begin position="75"/>
        <end position="97"/>
    </location>
</feature>
<name>A0A9Q1IZT6_SYNKA</name>
<reference evidence="2" key="1">
    <citation type="journal article" date="2023" name="Science">
        <title>Genome structures resolve the early diversification of teleost fishes.</title>
        <authorList>
            <person name="Parey E."/>
            <person name="Louis A."/>
            <person name="Montfort J."/>
            <person name="Bouchez O."/>
            <person name="Roques C."/>
            <person name="Iampietro C."/>
            <person name="Lluch J."/>
            <person name="Castinel A."/>
            <person name="Donnadieu C."/>
            <person name="Desvignes T."/>
            <person name="Floi Bucao C."/>
            <person name="Jouanno E."/>
            <person name="Wen M."/>
            <person name="Mejri S."/>
            <person name="Dirks R."/>
            <person name="Jansen H."/>
            <person name="Henkel C."/>
            <person name="Chen W.J."/>
            <person name="Zahm M."/>
            <person name="Cabau C."/>
            <person name="Klopp C."/>
            <person name="Thompson A.W."/>
            <person name="Robinson-Rechavi M."/>
            <person name="Braasch I."/>
            <person name="Lecointre G."/>
            <person name="Bobe J."/>
            <person name="Postlethwait J.H."/>
            <person name="Berthelot C."/>
            <person name="Roest Crollius H."/>
            <person name="Guiguen Y."/>
        </authorList>
    </citation>
    <scope>NUCLEOTIDE SEQUENCE</scope>
    <source>
        <strain evidence="2">WJC10195</strain>
    </source>
</reference>
<gene>
    <name evidence="2" type="ORF">SKAU_G00160320</name>
</gene>